<feature type="domain" description="EGF-like" evidence="10">
    <location>
        <begin position="1166"/>
        <end position="1197"/>
    </location>
</feature>
<keyword evidence="3" id="KW-0732">Signal</keyword>
<evidence type="ECO:0000256" key="6">
    <source>
        <dbReference type="ARBA" id="ARBA00023157"/>
    </source>
</evidence>
<dbReference type="Pfam" id="PF00084">
    <property type="entry name" value="Sushi"/>
    <property type="match status" value="17"/>
</dbReference>
<feature type="disulfide bond" evidence="8">
    <location>
        <begin position="1169"/>
        <end position="1179"/>
    </location>
</feature>
<organism evidence="12 13">
    <name type="scientific">Eptatretus burgeri</name>
    <name type="common">Inshore hagfish</name>
    <dbReference type="NCBI Taxonomy" id="7764"/>
    <lineage>
        <taxon>Eukaryota</taxon>
        <taxon>Metazoa</taxon>
        <taxon>Chordata</taxon>
        <taxon>Craniata</taxon>
        <taxon>Vertebrata</taxon>
        <taxon>Cyclostomata</taxon>
        <taxon>Myxini</taxon>
        <taxon>Myxiniformes</taxon>
        <taxon>Myxinidae</taxon>
        <taxon>Eptatretinae</taxon>
        <taxon>Eptatretus</taxon>
    </lineage>
</organism>
<feature type="domain" description="Sushi" evidence="11">
    <location>
        <begin position="1047"/>
        <end position="1103"/>
    </location>
</feature>
<feature type="disulfide bond" evidence="9">
    <location>
        <begin position="110"/>
        <end position="137"/>
    </location>
</feature>
<evidence type="ECO:0008006" key="14">
    <source>
        <dbReference type="Google" id="ProtNLM"/>
    </source>
</evidence>
<dbReference type="Gene3D" id="2.10.70.10">
    <property type="entry name" value="Complement Module, domain 1"/>
    <property type="match status" value="17"/>
</dbReference>
<feature type="domain" description="Sushi" evidence="11">
    <location>
        <begin position="696"/>
        <end position="753"/>
    </location>
</feature>
<feature type="disulfide bond" evidence="9">
    <location>
        <begin position="782"/>
        <end position="809"/>
    </location>
</feature>
<feature type="disulfide bond" evidence="8">
    <location>
        <begin position="1137"/>
        <end position="1147"/>
    </location>
</feature>
<keyword evidence="7" id="KW-0325">Glycoprotein</keyword>
<feature type="disulfide bond" evidence="9">
    <location>
        <begin position="492"/>
        <end position="519"/>
    </location>
</feature>
<dbReference type="SUPFAM" id="SSF57196">
    <property type="entry name" value="EGF/Laminin"/>
    <property type="match status" value="1"/>
</dbReference>
<dbReference type="InterPro" id="IPR000436">
    <property type="entry name" value="Sushi_SCR_CCP_dom"/>
</dbReference>
<evidence type="ECO:0000313" key="12">
    <source>
        <dbReference type="Ensembl" id="ENSEBUP00000025659.1"/>
    </source>
</evidence>
<evidence type="ECO:0000256" key="3">
    <source>
        <dbReference type="ARBA" id="ARBA00022729"/>
    </source>
</evidence>
<dbReference type="Ensembl" id="ENSEBUT00000026235.1">
    <property type="protein sequence ID" value="ENSEBUP00000025659.1"/>
    <property type="gene ID" value="ENSEBUG00000015809.1"/>
</dbReference>
<feature type="disulfide bond" evidence="9">
    <location>
        <begin position="52"/>
        <end position="79"/>
    </location>
</feature>
<dbReference type="SMART" id="SM00181">
    <property type="entry name" value="EGF"/>
    <property type="match status" value="3"/>
</dbReference>
<name>A0A8C4R5V6_EPTBU</name>
<comment type="subcellular location">
    <subcellularLocation>
        <location evidence="1">Membrane</location>
    </subcellularLocation>
</comment>
<feature type="disulfide bond" evidence="9">
    <location>
        <begin position="376"/>
        <end position="403"/>
    </location>
</feature>
<dbReference type="PROSITE" id="PS50026">
    <property type="entry name" value="EGF_3"/>
    <property type="match status" value="2"/>
</dbReference>
<feature type="domain" description="Sushi" evidence="11">
    <location>
        <begin position="638"/>
        <end position="695"/>
    </location>
</feature>
<feature type="domain" description="Sushi" evidence="11">
    <location>
        <begin position="871"/>
        <end position="930"/>
    </location>
</feature>
<evidence type="ECO:0000256" key="4">
    <source>
        <dbReference type="ARBA" id="ARBA00022737"/>
    </source>
</evidence>
<feature type="disulfide bond" evidence="9">
    <location>
        <begin position="550"/>
        <end position="577"/>
    </location>
</feature>
<keyword evidence="13" id="KW-1185">Reference proteome</keyword>
<evidence type="ECO:0000256" key="9">
    <source>
        <dbReference type="PROSITE-ProRule" id="PRU00302"/>
    </source>
</evidence>
<feature type="disulfide bond" evidence="9">
    <location>
        <begin position="959"/>
        <end position="986"/>
    </location>
</feature>
<feature type="disulfide bond" evidence="9">
    <location>
        <begin position="1017"/>
        <end position="1044"/>
    </location>
</feature>
<reference evidence="12" key="2">
    <citation type="submission" date="2025-09" db="UniProtKB">
        <authorList>
            <consortium name="Ensembl"/>
        </authorList>
    </citation>
    <scope>IDENTIFICATION</scope>
</reference>
<evidence type="ECO:0000259" key="10">
    <source>
        <dbReference type="PROSITE" id="PS50026"/>
    </source>
</evidence>
<evidence type="ECO:0000259" key="11">
    <source>
        <dbReference type="PROSITE" id="PS50923"/>
    </source>
</evidence>
<dbReference type="GeneTree" id="ENSGT00940000156061"/>
<dbReference type="SMART" id="SM00032">
    <property type="entry name" value="CCP"/>
    <property type="match status" value="17"/>
</dbReference>
<feature type="domain" description="Sushi" evidence="11">
    <location>
        <begin position="406"/>
        <end position="463"/>
    </location>
</feature>
<evidence type="ECO:0000256" key="8">
    <source>
        <dbReference type="PROSITE-ProRule" id="PRU00076"/>
    </source>
</evidence>
<feature type="disulfide bond" evidence="9">
    <location>
        <begin position="666"/>
        <end position="693"/>
    </location>
</feature>
<proteinExistence type="predicted"/>
<dbReference type="PANTHER" id="PTHR46393:SF7">
    <property type="entry name" value="COMPLEMENT C2"/>
    <property type="match status" value="1"/>
</dbReference>
<feature type="disulfide bond" evidence="8">
    <location>
        <begin position="1155"/>
        <end position="1164"/>
    </location>
</feature>
<dbReference type="SUPFAM" id="SSF57535">
    <property type="entry name" value="Complement control module/SCR domain"/>
    <property type="match status" value="18"/>
</dbReference>
<feature type="domain" description="Sushi" evidence="11">
    <location>
        <begin position="989"/>
        <end position="1046"/>
    </location>
</feature>
<accession>A0A8C4R5V6</accession>
<dbReference type="PROSITE" id="PS00022">
    <property type="entry name" value="EGF_1"/>
    <property type="match status" value="2"/>
</dbReference>
<dbReference type="FunFam" id="2.10.70.10:FF:000011">
    <property type="entry name" value="CUB and sushi domain-containing protein 3 isoform A"/>
    <property type="match status" value="3"/>
</dbReference>
<reference evidence="12" key="1">
    <citation type="submission" date="2025-08" db="UniProtKB">
        <authorList>
            <consortium name="Ensembl"/>
        </authorList>
    </citation>
    <scope>IDENTIFICATION</scope>
</reference>
<evidence type="ECO:0000256" key="5">
    <source>
        <dbReference type="ARBA" id="ARBA00023136"/>
    </source>
</evidence>
<dbReference type="PROSITE" id="PS01186">
    <property type="entry name" value="EGF_2"/>
    <property type="match status" value="2"/>
</dbReference>
<feature type="domain" description="Sushi" evidence="11">
    <location>
        <begin position="464"/>
        <end position="521"/>
    </location>
</feature>
<feature type="domain" description="Sushi" evidence="11">
    <location>
        <begin position="82"/>
        <end position="139"/>
    </location>
</feature>
<feature type="domain" description="Sushi" evidence="11">
    <location>
        <begin position="931"/>
        <end position="988"/>
    </location>
</feature>
<keyword evidence="4" id="KW-0677">Repeat</keyword>
<dbReference type="Gene3D" id="2.10.25.10">
    <property type="entry name" value="Laminin"/>
    <property type="match status" value="3"/>
</dbReference>
<feature type="domain" description="Sushi" evidence="11">
    <location>
        <begin position="754"/>
        <end position="811"/>
    </location>
</feature>
<feature type="domain" description="Sushi" evidence="11">
    <location>
        <begin position="344"/>
        <end position="405"/>
    </location>
</feature>
<keyword evidence="2 9" id="KW-0768">Sushi</keyword>
<dbReference type="AlphaFoldDB" id="A0A8C4R5V6"/>
<feature type="disulfide bond" evidence="9">
    <location>
        <begin position="724"/>
        <end position="751"/>
    </location>
</feature>
<feature type="domain" description="EGF-like" evidence="10">
    <location>
        <begin position="1133"/>
        <end position="1165"/>
    </location>
</feature>
<dbReference type="PANTHER" id="PTHR46393">
    <property type="entry name" value="SUSHI DOMAIN-CONTAINING PROTEIN"/>
    <property type="match status" value="1"/>
</dbReference>
<feature type="disulfide bond" evidence="9">
    <location>
        <begin position="608"/>
        <end position="635"/>
    </location>
</feature>
<dbReference type="PROSITE" id="PS50923">
    <property type="entry name" value="SUSHI"/>
    <property type="match status" value="18"/>
</dbReference>
<protein>
    <recommendedName>
        <fullName evidence="14">Sushi, von Willebrand factor type A, EGF and pentraxin domain containing 1</fullName>
    </recommendedName>
</protein>
<feature type="domain" description="Sushi" evidence="11">
    <location>
        <begin position="1"/>
        <end position="23"/>
    </location>
</feature>
<dbReference type="InterPro" id="IPR000742">
    <property type="entry name" value="EGF"/>
</dbReference>
<comment type="caution">
    <text evidence="8">Lacks conserved residue(s) required for the propagation of feature annotation.</text>
</comment>
<feature type="disulfide bond" evidence="9">
    <location>
        <begin position="168"/>
        <end position="195"/>
    </location>
</feature>
<dbReference type="GO" id="GO:0016020">
    <property type="term" value="C:membrane"/>
    <property type="evidence" value="ECO:0007669"/>
    <property type="project" value="UniProtKB-SubCell"/>
</dbReference>
<feature type="domain" description="Sushi" evidence="11">
    <location>
        <begin position="580"/>
        <end position="637"/>
    </location>
</feature>
<evidence type="ECO:0000256" key="7">
    <source>
        <dbReference type="ARBA" id="ARBA00023180"/>
    </source>
</evidence>
<feature type="domain" description="Sushi" evidence="11">
    <location>
        <begin position="198"/>
        <end position="254"/>
    </location>
</feature>
<dbReference type="CDD" id="cd00033">
    <property type="entry name" value="CCP"/>
    <property type="match status" value="17"/>
</dbReference>
<feature type="disulfide bond" evidence="9">
    <location>
        <begin position="434"/>
        <end position="461"/>
    </location>
</feature>
<feature type="domain" description="Sushi" evidence="11">
    <location>
        <begin position="812"/>
        <end position="870"/>
    </location>
</feature>
<feature type="domain" description="Sushi" evidence="11">
    <location>
        <begin position="24"/>
        <end position="81"/>
    </location>
</feature>
<evidence type="ECO:0000256" key="2">
    <source>
        <dbReference type="ARBA" id="ARBA00022659"/>
    </source>
</evidence>
<feature type="disulfide bond" evidence="8">
    <location>
        <begin position="1187"/>
        <end position="1196"/>
    </location>
</feature>
<evidence type="ECO:0000256" key="1">
    <source>
        <dbReference type="ARBA" id="ARBA00004370"/>
    </source>
</evidence>
<dbReference type="InterPro" id="IPR035976">
    <property type="entry name" value="Sushi/SCR/CCP_sf"/>
</dbReference>
<keyword evidence="6 8" id="KW-1015">Disulfide bond</keyword>
<keyword evidence="5" id="KW-0472">Membrane</keyword>
<dbReference type="Proteomes" id="UP000694388">
    <property type="component" value="Unplaced"/>
</dbReference>
<evidence type="ECO:0000313" key="13">
    <source>
        <dbReference type="Proteomes" id="UP000694388"/>
    </source>
</evidence>
<feature type="domain" description="Sushi" evidence="11">
    <location>
        <begin position="140"/>
        <end position="197"/>
    </location>
</feature>
<feature type="domain" description="Sushi" evidence="11">
    <location>
        <begin position="522"/>
        <end position="579"/>
    </location>
</feature>
<sequence length="1207" mass="132362">MGSPALQCSSNRQWNSTMPTCQPVSCNAPPQLPFGSLMGSDFSVGSNITFSCMRGFYMHGEARLLCLPSGLWDRKFPECLPLECPHPETIPNGIVDIQGLTYLSTAVYTCKPGHKLVGEPSVQCDDNGKWLGSAPVCNPVQCPAVPQLKNGKLVGDARHFGDIVTFSCGRGYRLQGKNKISCQPSGQWTSISPVCRPIMCGAPDPIDNGFVEGSDYTFGSLIIYSCFPGYRLLGNGLQTCEETGWSDREPRCIPEDCGLPPHIDFGNYVKLNYQKNHRVSSTENIWPRDQATYSLAHVMKSLSEFLAMPQLISMLGKDSSPKQNLNETKALLNERNNDQGRANRHARSIHEDLTLQQEVELPMSEFLHGTSIQYSCMAGYEMVGPSVLMCREDGTWNGSAPRCRPRQCESPQPPEHGNVKFSSHTFGAIATYSCNVGYTLIGPVVRFCTSDSEWDTTAPLCKRLSCDIPHHIFHGIVHGDHFSFGSVVTYDCNPGYTLIGPQKRTCSANGTWSQEEPTCVPQDCGFPPSLTNGQLIGRDYTFLGKITYNCNLGFVIQGEFVITCLQNGRWSGGAPKCLPIHCSQPNNIENGRVEGSVFAFPHAVHYYCMDGYLLSGPRVRKCQSNGVWSGRPPKCEPISCGPPADIVHGFLIGSSFLFRDKVEYVCFSGYNLFGGPIRNCLPNGSWSGDVPSCQALECNKLPVLKNGMKEGGSVSYGSVVVFKCQEGFELKGPALIECGMNGRWSAHSPLCVQISCGPPLAVANSSVSIGSFFLGDQIIYTCHPGFIMDGHAKLTCTAIGQWQPSFPRCHPISCGVPPLVSNTVMTGGAFTFNSRAYYRCLEGYILNKGIVWRTCLKSGTWSEASAYCIPMTCSSPPTLPYASLVGNNFTVNQTVHYVCDEGFGPKWSRNFACMPNGKWFPSMEEVSCNPVDCGKPKTIRYGRLHGNHFTYNSTVSYSCDHGYHLEGHQLSSCLSNGSWSEVSPQCVPISCGPPSILTHGFITAIGYVIHDTISYHCDPGYILDGNWNRTCLANGHWSGKKPHCRRVRCSPPPNVPNAVRRGRHQHYGDVVHYSCYSGYSLHGSSTLHCLHSGSWSGKPECQAVCRFHCHNGGHCVKPNLCSCTMGWRGKHCDDPVCVLPCLNGGRCSAPYHCTCPRGWHGARCQQAICHNPCLHGGTCVAPNRCQCLKGWGGRHCSQRRKLGYYVH</sequence>
<keyword evidence="8" id="KW-0245">EGF-like domain</keyword>